<dbReference type="HAMAP" id="MF_00161">
    <property type="entry name" value="LspA"/>
    <property type="match status" value="1"/>
</dbReference>
<keyword evidence="1" id="KW-1003">Cell membrane</keyword>
<feature type="transmembrane region" description="Helical" evidence="7">
    <location>
        <begin position="70"/>
        <end position="90"/>
    </location>
</feature>
<evidence type="ECO:0000256" key="7">
    <source>
        <dbReference type="SAM" id="Phobius"/>
    </source>
</evidence>
<evidence type="ECO:0000256" key="4">
    <source>
        <dbReference type="ARBA" id="ARBA00022801"/>
    </source>
</evidence>
<sequence length="163" mass="19123">MLKINFKKFFLYLVIVILIFILDRFSKVYILNLVETNNLVDIYVAPFLNLYLIWNKGIAFGLFSFEQNSVYNFITILIIIINLVILIMIIKSNDIKAYFLMFILGGSLGNLFDRIYYSAVPDFIDFHINDFHWFIFNVADVFISVGVICLIIVEFIFNKTSKK</sequence>
<dbReference type="Pfam" id="PF01252">
    <property type="entry name" value="Peptidase_A8"/>
    <property type="match status" value="1"/>
</dbReference>
<evidence type="ECO:0000256" key="5">
    <source>
        <dbReference type="ARBA" id="ARBA00022989"/>
    </source>
</evidence>
<dbReference type="AlphaFoldDB" id="A0A381WF24"/>
<feature type="transmembrane region" description="Helical" evidence="7">
    <location>
        <begin position="9"/>
        <end position="30"/>
    </location>
</feature>
<name>A0A381WF24_9ZZZZ</name>
<accession>A0A381WF24</accession>
<feature type="transmembrane region" description="Helical" evidence="7">
    <location>
        <begin position="131"/>
        <end position="157"/>
    </location>
</feature>
<evidence type="ECO:0008006" key="9">
    <source>
        <dbReference type="Google" id="ProtNLM"/>
    </source>
</evidence>
<feature type="transmembrane region" description="Helical" evidence="7">
    <location>
        <begin position="97"/>
        <end position="119"/>
    </location>
</feature>
<keyword evidence="4" id="KW-0378">Hydrolase</keyword>
<evidence type="ECO:0000256" key="6">
    <source>
        <dbReference type="ARBA" id="ARBA00023136"/>
    </source>
</evidence>
<keyword evidence="5 7" id="KW-1133">Transmembrane helix</keyword>
<dbReference type="PRINTS" id="PR00781">
    <property type="entry name" value="LIPOSIGPTASE"/>
</dbReference>
<keyword evidence="6 7" id="KW-0472">Membrane</keyword>
<dbReference type="PANTHER" id="PTHR33695:SF1">
    <property type="entry name" value="LIPOPROTEIN SIGNAL PEPTIDASE"/>
    <property type="match status" value="1"/>
</dbReference>
<organism evidence="8">
    <name type="scientific">marine metagenome</name>
    <dbReference type="NCBI Taxonomy" id="408172"/>
    <lineage>
        <taxon>unclassified sequences</taxon>
        <taxon>metagenomes</taxon>
        <taxon>ecological metagenomes</taxon>
    </lineage>
</organism>
<protein>
    <recommendedName>
        <fullName evidence="9">Signal peptidase II</fullName>
    </recommendedName>
</protein>
<evidence type="ECO:0000256" key="2">
    <source>
        <dbReference type="ARBA" id="ARBA00022670"/>
    </source>
</evidence>
<proteinExistence type="inferred from homology"/>
<dbReference type="PANTHER" id="PTHR33695">
    <property type="entry name" value="LIPOPROTEIN SIGNAL PEPTIDASE"/>
    <property type="match status" value="1"/>
</dbReference>
<keyword evidence="2" id="KW-0645">Protease</keyword>
<reference evidence="8" key="1">
    <citation type="submission" date="2018-05" db="EMBL/GenBank/DDBJ databases">
        <authorList>
            <person name="Lanie J.A."/>
            <person name="Ng W.-L."/>
            <person name="Kazmierczak K.M."/>
            <person name="Andrzejewski T.M."/>
            <person name="Davidsen T.M."/>
            <person name="Wayne K.J."/>
            <person name="Tettelin H."/>
            <person name="Glass J.I."/>
            <person name="Rusch D."/>
            <person name="Podicherti R."/>
            <person name="Tsui H.-C.T."/>
            <person name="Winkler M.E."/>
        </authorList>
    </citation>
    <scope>NUCLEOTIDE SEQUENCE</scope>
</reference>
<evidence type="ECO:0000313" key="8">
    <source>
        <dbReference type="EMBL" id="SVA51129.1"/>
    </source>
</evidence>
<gene>
    <name evidence="8" type="ORF">METZ01_LOCUS103983</name>
</gene>
<dbReference type="EMBL" id="UINC01011609">
    <property type="protein sequence ID" value="SVA51129.1"/>
    <property type="molecule type" value="Genomic_DNA"/>
</dbReference>
<keyword evidence="3 7" id="KW-0812">Transmembrane</keyword>
<dbReference type="GO" id="GO:0004190">
    <property type="term" value="F:aspartic-type endopeptidase activity"/>
    <property type="evidence" value="ECO:0007669"/>
    <property type="project" value="InterPro"/>
</dbReference>
<dbReference type="NCBIfam" id="TIGR00077">
    <property type="entry name" value="lspA"/>
    <property type="match status" value="1"/>
</dbReference>
<evidence type="ECO:0000256" key="3">
    <source>
        <dbReference type="ARBA" id="ARBA00022692"/>
    </source>
</evidence>
<dbReference type="InterPro" id="IPR001872">
    <property type="entry name" value="Peptidase_A8"/>
</dbReference>
<evidence type="ECO:0000256" key="1">
    <source>
        <dbReference type="ARBA" id="ARBA00022475"/>
    </source>
</evidence>
<dbReference type="PROSITE" id="PS00855">
    <property type="entry name" value="SPASE_II"/>
    <property type="match status" value="1"/>
</dbReference>
<dbReference type="GO" id="GO:0006508">
    <property type="term" value="P:proteolysis"/>
    <property type="evidence" value="ECO:0007669"/>
    <property type="project" value="UniProtKB-KW"/>
</dbReference>
<dbReference type="GO" id="GO:0016020">
    <property type="term" value="C:membrane"/>
    <property type="evidence" value="ECO:0007669"/>
    <property type="project" value="InterPro"/>
</dbReference>